<feature type="region of interest" description="Disordered" evidence="1">
    <location>
        <begin position="913"/>
        <end position="992"/>
    </location>
</feature>
<feature type="compositionally biased region" description="Basic and acidic residues" evidence="1">
    <location>
        <begin position="634"/>
        <end position="643"/>
    </location>
</feature>
<feature type="compositionally biased region" description="Polar residues" evidence="1">
    <location>
        <begin position="211"/>
        <end position="223"/>
    </location>
</feature>
<feature type="compositionally biased region" description="Polar residues" evidence="1">
    <location>
        <begin position="557"/>
        <end position="566"/>
    </location>
</feature>
<dbReference type="AlphaFoldDB" id="M9MFF2"/>
<dbReference type="STRING" id="1151754.M9MFF2"/>
<evidence type="ECO:0000259" key="2">
    <source>
        <dbReference type="PROSITE" id="PS00036"/>
    </source>
</evidence>
<dbReference type="EMBL" id="DF196785">
    <property type="protein sequence ID" value="GAC76123.1"/>
    <property type="molecule type" value="Genomic_DNA"/>
</dbReference>
<dbReference type="Proteomes" id="UP000011976">
    <property type="component" value="Unassembled WGS sequence"/>
</dbReference>
<dbReference type="OrthoDB" id="2245989at2759"/>
<feature type="region of interest" description="Disordered" evidence="1">
    <location>
        <begin position="1127"/>
        <end position="1161"/>
    </location>
</feature>
<feature type="region of interest" description="Disordered" evidence="1">
    <location>
        <begin position="256"/>
        <end position="277"/>
    </location>
</feature>
<organism evidence="3 4">
    <name type="scientific">Pseudozyma antarctica (strain T-34)</name>
    <name type="common">Yeast</name>
    <name type="synonym">Candida antarctica</name>
    <dbReference type="NCBI Taxonomy" id="1151754"/>
    <lineage>
        <taxon>Eukaryota</taxon>
        <taxon>Fungi</taxon>
        <taxon>Dikarya</taxon>
        <taxon>Basidiomycota</taxon>
        <taxon>Ustilaginomycotina</taxon>
        <taxon>Ustilaginomycetes</taxon>
        <taxon>Ustilaginales</taxon>
        <taxon>Ustilaginaceae</taxon>
        <taxon>Moesziomyces</taxon>
    </lineage>
</organism>
<feature type="compositionally biased region" description="Basic and acidic residues" evidence="1">
    <location>
        <begin position="812"/>
        <end position="825"/>
    </location>
</feature>
<proteinExistence type="predicted"/>
<name>M9MFF2_PSEA3</name>
<gene>
    <name evidence="3" type="ORF">PANT_19d00125</name>
</gene>
<dbReference type="SUPFAM" id="SSF57959">
    <property type="entry name" value="Leucine zipper domain"/>
    <property type="match status" value="1"/>
</dbReference>
<dbReference type="PANTHER" id="PTHR38116">
    <property type="entry name" value="CHROMOSOME 7, WHOLE GENOME SHOTGUN SEQUENCE"/>
    <property type="match status" value="1"/>
</dbReference>
<feature type="compositionally biased region" description="Polar residues" evidence="1">
    <location>
        <begin position="948"/>
        <end position="960"/>
    </location>
</feature>
<feature type="compositionally biased region" description="Polar residues" evidence="1">
    <location>
        <begin position="259"/>
        <end position="273"/>
    </location>
</feature>
<feature type="region of interest" description="Disordered" evidence="1">
    <location>
        <begin position="622"/>
        <end position="645"/>
    </location>
</feature>
<feature type="compositionally biased region" description="Basic and acidic residues" evidence="1">
    <location>
        <begin position="89"/>
        <end position="111"/>
    </location>
</feature>
<feature type="compositionally biased region" description="Basic and acidic residues" evidence="1">
    <location>
        <begin position="1128"/>
        <end position="1138"/>
    </location>
</feature>
<feature type="region of interest" description="Disordered" evidence="1">
    <location>
        <begin position="211"/>
        <end position="239"/>
    </location>
</feature>
<feature type="region of interest" description="Disordered" evidence="1">
    <location>
        <begin position="537"/>
        <end position="586"/>
    </location>
</feature>
<sequence>MSANARPTQRKPAAKQILFACSCSGVANVAGSSRFDVPLLSCRGFRAALWSGTRLEHIAIWHRNSCGPDTPLQSRPAAHDQADVERAGLADQRVEAETHPSARRRAGERESSNAFRAVASSALLLRVAWPTKKSTAGREPNPNRVRRSGMMSFDGSARLGSARLLAPPVVGPSSGSDAFWPGLARASPLPRAPVCPPKLSFDAHSLASFGSRQLHPQSPSGSTAECKPPHAASPCIGLSDPKPLRTRVAATACAAARTSPEQRQNNANHQRPCSLTPPPFRSLQARLTSARPPAAAIVLLPSTHTAAPQHPHLPSLSCRLAPNPQLLEPLLLPSPPLEIVASRSIRLACPDSLRHLHPLLDTAPAICTGVFLATSAHPERHLSEQRIRILTSVLSVSTLSWFICDSQHRNTSLGAHFASTIFESAAGAPSIIFCSMMHQPATNMAAPLSLDRRPPSAFPQDFVAGAGSDPRYLAAGQPFASESHPHHPHQQQIFSHSGPDFAAGYNYTSTRAPYDQQLSFDATAPSHVPAWFYQSNQDRPSQNVSDAALPFSLDSYPPQTNGASATSNNLSAPPVPSLSASAAERGAPAAAATAPATAGLHAVDPSEAAPFAVSTAGNVSSVSLSSALPPPAASERRSSDDSVHNMVNTGLPMIDAHPPPRAVPMSIAVRAGSEAAGFNGSLSPTSSARMSGSPEALATSNGYPHYVSASTGPPAGMVIGTPMSSSVLASIDSWLAPAPPATISSNTNAGVDVSAAANSTSSHGTTRNISPAGGSAASSVPSSTRVSTGAAFHPGSTSNDASASSSAAFKTSVERRERNKASQRESRKRKQDRMETLESENAALRKALADMKKFSHALSNGAGIRGADGAEVAPIQLTKFTGAFHLDLIESHLEDESAEAEWKGMIGHRFPAQTSSAQDWDGPAFGAASSASDSDEEHIREDAEGSANAATQADSTQASRSIKFEGPSSVATEKVKSSLAPSQPDSQAGKKATWEISLNQKRQKAAQSFPSMVAVPELVLYKVCRLYFSTLLPFTTKLKSGIINLRAAREAPGFIGGMDDLPRFPGDPSFVGEEFYLPRNLMPTEMQMRIGFHPVEIAVLPYPAMRDRVLTILSAFHAIEELAQAEEDAARFTDESSSDKSQGNSGGARASSAEETELNDEDIRKRTALVADMSAWKPKEASGAVVIPDKSRIYSYGFLEKPKGSHRLRKPAQRWLDEFFYAIVQTLRVWSPAGDVFDGECFEFKESFFRKYPYMVDGEILRATNRWRRARGEDPIRL</sequence>
<feature type="region of interest" description="Disordered" evidence="1">
    <location>
        <begin position="474"/>
        <end position="495"/>
    </location>
</feature>
<reference evidence="4" key="1">
    <citation type="journal article" date="2013" name="Genome Announc.">
        <title>Genome sequence of the basidiomycetous yeast Pseudozyma antarctica T-34, a producer of the glycolipid biosurfactants mannosylerythritol lipids.</title>
        <authorList>
            <person name="Morita T."/>
            <person name="Koike H."/>
            <person name="Koyama Y."/>
            <person name="Hagiwara H."/>
            <person name="Ito E."/>
            <person name="Fukuoka T."/>
            <person name="Imura T."/>
            <person name="Machida M."/>
            <person name="Kitamoto D."/>
        </authorList>
    </citation>
    <scope>NUCLEOTIDE SEQUENCE [LARGE SCALE GENOMIC DNA]</scope>
    <source>
        <strain evidence="4">T-34</strain>
    </source>
</reference>
<feature type="domain" description="BZIP" evidence="2">
    <location>
        <begin position="815"/>
        <end position="829"/>
    </location>
</feature>
<dbReference type="CDD" id="cd14686">
    <property type="entry name" value="bZIP"/>
    <property type="match status" value="1"/>
</dbReference>
<evidence type="ECO:0000313" key="4">
    <source>
        <dbReference type="Proteomes" id="UP000011976"/>
    </source>
</evidence>
<dbReference type="PANTHER" id="PTHR38116:SF9">
    <property type="entry name" value="BZIP DOMAIN-CONTAINING PROTEIN"/>
    <property type="match status" value="1"/>
</dbReference>
<feature type="region of interest" description="Disordered" evidence="1">
    <location>
        <begin position="89"/>
        <end position="113"/>
    </location>
</feature>
<feature type="compositionally biased region" description="Polar residues" evidence="1">
    <location>
        <begin position="756"/>
        <end position="769"/>
    </location>
</feature>
<dbReference type="Pfam" id="PF11905">
    <property type="entry name" value="DUF3425"/>
    <property type="match status" value="1"/>
</dbReference>
<evidence type="ECO:0000256" key="1">
    <source>
        <dbReference type="SAM" id="MobiDB-lite"/>
    </source>
</evidence>
<dbReference type="InterPro" id="IPR046347">
    <property type="entry name" value="bZIP_sf"/>
</dbReference>
<accession>M9MFF2</accession>
<feature type="region of interest" description="Disordered" evidence="1">
    <location>
        <begin position="756"/>
        <end position="837"/>
    </location>
</feature>
<dbReference type="InterPro" id="IPR021833">
    <property type="entry name" value="DUF3425"/>
</dbReference>
<evidence type="ECO:0000313" key="3">
    <source>
        <dbReference type="EMBL" id="GAC76123.1"/>
    </source>
</evidence>
<feature type="compositionally biased region" description="Low complexity" evidence="1">
    <location>
        <begin position="770"/>
        <end position="789"/>
    </location>
</feature>
<dbReference type="InterPro" id="IPR004827">
    <property type="entry name" value="bZIP"/>
</dbReference>
<dbReference type="GO" id="GO:0003700">
    <property type="term" value="F:DNA-binding transcription factor activity"/>
    <property type="evidence" value="ECO:0007669"/>
    <property type="project" value="InterPro"/>
</dbReference>
<feature type="compositionally biased region" description="Low complexity" evidence="1">
    <location>
        <begin position="567"/>
        <end position="586"/>
    </location>
</feature>
<dbReference type="PROSITE" id="PS00036">
    <property type="entry name" value="BZIP_BASIC"/>
    <property type="match status" value="1"/>
</dbReference>
<protein>
    <submittedName>
        <fullName evidence="3">RNA-binding protein</fullName>
    </submittedName>
</protein>